<keyword evidence="2" id="KW-1185">Reference proteome</keyword>
<name>A0A318RZY5_9DEIO</name>
<accession>A0A318RZY5</accession>
<organism evidence="1 2">
    <name type="scientific">Deinococcus yavapaiensis KR-236</name>
    <dbReference type="NCBI Taxonomy" id="694435"/>
    <lineage>
        <taxon>Bacteria</taxon>
        <taxon>Thermotogati</taxon>
        <taxon>Deinococcota</taxon>
        <taxon>Deinococci</taxon>
        <taxon>Deinococcales</taxon>
        <taxon>Deinococcaceae</taxon>
        <taxon>Deinococcus</taxon>
    </lineage>
</organism>
<evidence type="ECO:0000313" key="2">
    <source>
        <dbReference type="Proteomes" id="UP000248326"/>
    </source>
</evidence>
<comment type="caution">
    <text evidence="1">The sequence shown here is derived from an EMBL/GenBank/DDBJ whole genome shotgun (WGS) entry which is preliminary data.</text>
</comment>
<sequence>MAEVVKANLRQKIAFLRLLPSITSFMCLLSPHALEEHVPGPLKVARVRQPADFRGEDESLVVIRLPCRRSFAGLSLTVRFEHAHRAGR</sequence>
<dbReference type="Proteomes" id="UP000248326">
    <property type="component" value="Unassembled WGS sequence"/>
</dbReference>
<dbReference type="AlphaFoldDB" id="A0A318RZY5"/>
<reference evidence="1 2" key="1">
    <citation type="submission" date="2018-06" db="EMBL/GenBank/DDBJ databases">
        <title>Genomic Encyclopedia of Type Strains, Phase IV (KMG-IV): sequencing the most valuable type-strain genomes for metagenomic binning, comparative biology and taxonomic classification.</title>
        <authorList>
            <person name="Goeker M."/>
        </authorList>
    </citation>
    <scope>NUCLEOTIDE SEQUENCE [LARGE SCALE GENOMIC DNA]</scope>
    <source>
        <strain evidence="1 2">DSM 18048</strain>
    </source>
</reference>
<proteinExistence type="predicted"/>
<dbReference type="EMBL" id="QJSX01000021">
    <property type="protein sequence ID" value="PYE49875.1"/>
    <property type="molecule type" value="Genomic_DNA"/>
</dbReference>
<protein>
    <submittedName>
        <fullName evidence="1">Uncharacterized protein</fullName>
    </submittedName>
</protein>
<evidence type="ECO:0000313" key="1">
    <source>
        <dbReference type="EMBL" id="PYE49875.1"/>
    </source>
</evidence>
<gene>
    <name evidence="1" type="ORF">DES52_1214</name>
</gene>